<dbReference type="CDD" id="cd12797">
    <property type="entry name" value="M23_peptidase"/>
    <property type="match status" value="1"/>
</dbReference>
<dbReference type="InterPro" id="IPR050570">
    <property type="entry name" value="Cell_wall_metabolism_enzyme"/>
</dbReference>
<dbReference type="OrthoDB" id="9805799at2"/>
<dbReference type="EMBL" id="RBIE01000005">
    <property type="protein sequence ID" value="RKQ60321.1"/>
    <property type="molecule type" value="Genomic_DNA"/>
</dbReference>
<reference evidence="3 4" key="1">
    <citation type="submission" date="2018-10" db="EMBL/GenBank/DDBJ databases">
        <title>Genomic Encyclopedia of Type Strains, Phase IV (KMG-IV): sequencing the most valuable type-strain genomes for metagenomic binning, comparative biology and taxonomic classification.</title>
        <authorList>
            <person name="Goeker M."/>
        </authorList>
    </citation>
    <scope>NUCLEOTIDE SEQUENCE [LARGE SCALE GENOMIC DNA]</scope>
    <source>
        <strain evidence="3 4">DSM 15521</strain>
    </source>
</reference>
<dbReference type="AlphaFoldDB" id="A0A420W5P5"/>
<dbReference type="InterPro" id="IPR016047">
    <property type="entry name" value="M23ase_b-sheet_dom"/>
</dbReference>
<accession>A0A420W5P5</accession>
<organism evidence="3 4">
    <name type="scientific">Thermovibrio guaymasensis</name>
    <dbReference type="NCBI Taxonomy" id="240167"/>
    <lineage>
        <taxon>Bacteria</taxon>
        <taxon>Pseudomonadati</taxon>
        <taxon>Aquificota</taxon>
        <taxon>Aquificia</taxon>
        <taxon>Desulfurobacteriales</taxon>
        <taxon>Desulfurobacteriaceae</taxon>
        <taxon>Thermovibrio</taxon>
    </lineage>
</organism>
<dbReference type="PANTHER" id="PTHR21666:SF289">
    <property type="entry name" value="L-ALA--D-GLU ENDOPEPTIDASE"/>
    <property type="match status" value="1"/>
</dbReference>
<evidence type="ECO:0000313" key="4">
    <source>
        <dbReference type="Proteomes" id="UP000280881"/>
    </source>
</evidence>
<dbReference type="SUPFAM" id="SSF51261">
    <property type="entry name" value="Duplicated hybrid motif"/>
    <property type="match status" value="1"/>
</dbReference>
<dbReference type="Gene3D" id="2.70.70.10">
    <property type="entry name" value="Glucose Permease (Domain IIA)"/>
    <property type="match status" value="1"/>
</dbReference>
<feature type="domain" description="M23ase beta-sheet core" evidence="2">
    <location>
        <begin position="172"/>
        <end position="266"/>
    </location>
</feature>
<evidence type="ECO:0000313" key="3">
    <source>
        <dbReference type="EMBL" id="RKQ60321.1"/>
    </source>
</evidence>
<protein>
    <submittedName>
        <fullName evidence="3">Peptidase M23-like protein</fullName>
    </submittedName>
</protein>
<dbReference type="PANTHER" id="PTHR21666">
    <property type="entry name" value="PEPTIDASE-RELATED"/>
    <property type="match status" value="1"/>
</dbReference>
<keyword evidence="4" id="KW-1185">Reference proteome</keyword>
<dbReference type="GO" id="GO:0004222">
    <property type="term" value="F:metalloendopeptidase activity"/>
    <property type="evidence" value="ECO:0007669"/>
    <property type="project" value="TreeGrafter"/>
</dbReference>
<evidence type="ECO:0000256" key="1">
    <source>
        <dbReference type="ARBA" id="ARBA00022729"/>
    </source>
</evidence>
<dbReference type="InterPro" id="IPR011055">
    <property type="entry name" value="Dup_hybrid_motif"/>
</dbReference>
<proteinExistence type="predicted"/>
<evidence type="ECO:0000259" key="2">
    <source>
        <dbReference type="Pfam" id="PF01551"/>
    </source>
</evidence>
<gene>
    <name evidence="3" type="ORF">C7457_1576</name>
</gene>
<name>A0A420W5P5_9BACT</name>
<keyword evidence="1" id="KW-0732">Signal</keyword>
<sequence length="275" mass="31785">MAARLITLFLLLFLFPLKAFPLSLYLPYKYPGTVGYFKLDSDLPAKAVLGYRGRKWFFRNLKGSKELYFSIPYFVKGNFTLTLYQGDKKLFLRTFPIWKKRYRISRIWVKERPLRGKLLERVKREGRLLRKVLSEITPKKFKETHLYPPLRRLIVTTPFGARRIINGKRRSIHWGTDFRAPRGTPVYASLSGKVVLARNLYFTGNTVIIDHGLGVHTLYAHLSKIKVKEGQSVRAGQVIGEVGSTGRSTGPHLHFGFYVQGERADPMIVLKERLQ</sequence>
<dbReference type="Proteomes" id="UP000280881">
    <property type="component" value="Unassembled WGS sequence"/>
</dbReference>
<comment type="caution">
    <text evidence="3">The sequence shown here is derived from an EMBL/GenBank/DDBJ whole genome shotgun (WGS) entry which is preliminary data.</text>
</comment>
<dbReference type="Pfam" id="PF01551">
    <property type="entry name" value="Peptidase_M23"/>
    <property type="match status" value="1"/>
</dbReference>